<dbReference type="Pfam" id="PF00730">
    <property type="entry name" value="HhH-GPD"/>
    <property type="match status" value="1"/>
</dbReference>
<proteinExistence type="predicted"/>
<dbReference type="PANTHER" id="PTHR43003:SF5">
    <property type="entry name" value="DNA-3-METHYLADENINE GLYCOSYLASE"/>
    <property type="match status" value="1"/>
</dbReference>
<feature type="domain" description="HhH-GPD" evidence="5">
    <location>
        <begin position="56"/>
        <end position="203"/>
    </location>
</feature>
<dbReference type="SMART" id="SM00478">
    <property type="entry name" value="ENDO3c"/>
    <property type="match status" value="1"/>
</dbReference>
<evidence type="ECO:0000313" key="6">
    <source>
        <dbReference type="EMBL" id="SEW13928.1"/>
    </source>
</evidence>
<dbReference type="RefSeq" id="WP_091432193.1">
    <property type="nucleotide sequence ID" value="NZ_FOJB01000001.1"/>
</dbReference>
<dbReference type="GO" id="GO:0032131">
    <property type="term" value="F:alkylated DNA binding"/>
    <property type="evidence" value="ECO:0007669"/>
    <property type="project" value="TreeGrafter"/>
</dbReference>
<dbReference type="OrthoDB" id="9785929at2"/>
<evidence type="ECO:0000256" key="3">
    <source>
        <dbReference type="ARBA" id="ARBA00022763"/>
    </source>
</evidence>
<keyword evidence="7" id="KW-1185">Reference proteome</keyword>
<accession>A0A1I0PHS7</accession>
<evidence type="ECO:0000256" key="2">
    <source>
        <dbReference type="ARBA" id="ARBA00012000"/>
    </source>
</evidence>
<evidence type="ECO:0000256" key="1">
    <source>
        <dbReference type="ARBA" id="ARBA00000086"/>
    </source>
</evidence>
<organism evidence="6 7">
    <name type="scientific">Aliiroseovarius sediminilitoris</name>
    <dbReference type="NCBI Taxonomy" id="1173584"/>
    <lineage>
        <taxon>Bacteria</taxon>
        <taxon>Pseudomonadati</taxon>
        <taxon>Pseudomonadota</taxon>
        <taxon>Alphaproteobacteria</taxon>
        <taxon>Rhodobacterales</taxon>
        <taxon>Paracoccaceae</taxon>
        <taxon>Aliiroseovarius</taxon>
    </lineage>
</organism>
<dbReference type="AlphaFoldDB" id="A0A1I0PHS7"/>
<protein>
    <recommendedName>
        <fullName evidence="2">DNA-3-methyladenine glycosylase II</fullName>
        <ecNumber evidence="2">3.2.2.21</ecNumber>
    </recommendedName>
</protein>
<dbReference type="Proteomes" id="UP000199650">
    <property type="component" value="Unassembled WGS sequence"/>
</dbReference>
<dbReference type="PANTHER" id="PTHR43003">
    <property type="entry name" value="DNA-3-METHYLADENINE GLYCOSYLASE"/>
    <property type="match status" value="1"/>
</dbReference>
<dbReference type="InterPro" id="IPR051912">
    <property type="entry name" value="Alkylbase_DNA_Glycosylase/TA"/>
</dbReference>
<dbReference type="InterPro" id="IPR011257">
    <property type="entry name" value="DNA_glycosylase"/>
</dbReference>
<dbReference type="Gene3D" id="1.10.1670.40">
    <property type="match status" value="1"/>
</dbReference>
<dbReference type="CDD" id="cd00056">
    <property type="entry name" value="ENDO3c"/>
    <property type="match status" value="1"/>
</dbReference>
<dbReference type="Gene3D" id="1.10.340.30">
    <property type="entry name" value="Hypothetical protein, domain 2"/>
    <property type="match status" value="1"/>
</dbReference>
<dbReference type="GO" id="GO:0008725">
    <property type="term" value="F:DNA-3-methyladenine glycosylase activity"/>
    <property type="evidence" value="ECO:0007669"/>
    <property type="project" value="TreeGrafter"/>
</dbReference>
<keyword evidence="4" id="KW-0234">DNA repair</keyword>
<dbReference type="GO" id="GO:0032993">
    <property type="term" value="C:protein-DNA complex"/>
    <property type="evidence" value="ECO:0007669"/>
    <property type="project" value="TreeGrafter"/>
</dbReference>
<evidence type="ECO:0000256" key="4">
    <source>
        <dbReference type="ARBA" id="ARBA00023204"/>
    </source>
</evidence>
<dbReference type="EC" id="3.2.2.21" evidence="2"/>
<sequence>MADQAERLIHGSDCLREGADWLCVVEPAFQHVRDQIDEIPLRLRDDGFGALMFAIVGQQVSTASAAAIWARVEAAGMVLPKKVAAASHEELAALGLSRPKIRYAQALAGAGIDYPGLRAMPSDQVIATLTAVPGIGLWTAEIYALFSLARADVFPAGDLALQEATKLLFDLPARPKEKGMRSLALSWSPWRGVAARLLWAYYRVQKQREGIR</sequence>
<keyword evidence="3" id="KW-0227">DNA damage</keyword>
<dbReference type="STRING" id="1173584.SAMN05444851_1651"/>
<dbReference type="EMBL" id="FOJB01000001">
    <property type="protein sequence ID" value="SEW13928.1"/>
    <property type="molecule type" value="Genomic_DNA"/>
</dbReference>
<dbReference type="GO" id="GO:0005737">
    <property type="term" value="C:cytoplasm"/>
    <property type="evidence" value="ECO:0007669"/>
    <property type="project" value="TreeGrafter"/>
</dbReference>
<comment type="catalytic activity">
    <reaction evidence="1">
        <text>Hydrolysis of alkylated DNA, releasing 3-methyladenine, 3-methylguanine, 7-methylguanine and 7-methyladenine.</text>
        <dbReference type="EC" id="3.2.2.21"/>
    </reaction>
</comment>
<dbReference type="GO" id="GO:0043916">
    <property type="term" value="F:DNA-7-methylguanine glycosylase activity"/>
    <property type="evidence" value="ECO:0007669"/>
    <property type="project" value="TreeGrafter"/>
</dbReference>
<dbReference type="SUPFAM" id="SSF48150">
    <property type="entry name" value="DNA-glycosylase"/>
    <property type="match status" value="1"/>
</dbReference>
<name>A0A1I0PHS7_9RHOB</name>
<dbReference type="GO" id="GO:0006307">
    <property type="term" value="P:DNA alkylation repair"/>
    <property type="evidence" value="ECO:0007669"/>
    <property type="project" value="TreeGrafter"/>
</dbReference>
<dbReference type="GO" id="GO:0006285">
    <property type="term" value="P:base-excision repair, AP site formation"/>
    <property type="evidence" value="ECO:0007669"/>
    <property type="project" value="TreeGrafter"/>
</dbReference>
<reference evidence="6 7" key="1">
    <citation type="submission" date="2016-10" db="EMBL/GenBank/DDBJ databases">
        <authorList>
            <person name="de Groot N.N."/>
        </authorList>
    </citation>
    <scope>NUCLEOTIDE SEQUENCE [LARGE SCALE GENOMIC DNA]</scope>
    <source>
        <strain evidence="6 7">DSM 29439</strain>
    </source>
</reference>
<gene>
    <name evidence="6" type="ORF">SAMN05444851_1651</name>
</gene>
<evidence type="ECO:0000313" key="7">
    <source>
        <dbReference type="Proteomes" id="UP000199650"/>
    </source>
</evidence>
<evidence type="ECO:0000259" key="5">
    <source>
        <dbReference type="SMART" id="SM00478"/>
    </source>
</evidence>
<dbReference type="InterPro" id="IPR003265">
    <property type="entry name" value="HhH-GPD_domain"/>
</dbReference>